<keyword evidence="1" id="KW-0812">Transmembrane</keyword>
<protein>
    <recommendedName>
        <fullName evidence="4">Transmembrane protein</fullName>
    </recommendedName>
</protein>
<dbReference type="AlphaFoldDB" id="A0A160N5K2"/>
<dbReference type="Proteomes" id="UP000077255">
    <property type="component" value="Chromosome"/>
</dbReference>
<dbReference type="PATRIC" id="fig|445710.3.peg.3514"/>
<keyword evidence="1" id="KW-0472">Membrane</keyword>
<dbReference type="RefSeq" id="WP_063673942.1">
    <property type="nucleotide sequence ID" value="NZ_CP014841.1"/>
</dbReference>
<feature type="transmembrane region" description="Helical" evidence="1">
    <location>
        <begin position="48"/>
        <end position="70"/>
    </location>
</feature>
<evidence type="ECO:0000313" key="3">
    <source>
        <dbReference type="Proteomes" id="UP000077255"/>
    </source>
</evidence>
<dbReference type="KEGG" id="dtx:ATSB10_35140"/>
<keyword evidence="3" id="KW-1185">Reference proteome</keyword>
<proteinExistence type="predicted"/>
<keyword evidence="1" id="KW-1133">Transmembrane helix</keyword>
<accession>A0A160N5K2</accession>
<evidence type="ECO:0000256" key="1">
    <source>
        <dbReference type="SAM" id="Phobius"/>
    </source>
</evidence>
<evidence type="ECO:0008006" key="4">
    <source>
        <dbReference type="Google" id="ProtNLM"/>
    </source>
</evidence>
<name>A0A160N5K2_9GAMM</name>
<dbReference type="STRING" id="445710.ATSB10_35140"/>
<dbReference type="EMBL" id="CP014841">
    <property type="protein sequence ID" value="AND70968.1"/>
    <property type="molecule type" value="Genomic_DNA"/>
</dbReference>
<feature type="transmembrane region" description="Helical" evidence="1">
    <location>
        <begin position="12"/>
        <end position="36"/>
    </location>
</feature>
<dbReference type="OrthoDB" id="5953088at2"/>
<organism evidence="2 3">
    <name type="scientific">Dyella thiooxydans</name>
    <dbReference type="NCBI Taxonomy" id="445710"/>
    <lineage>
        <taxon>Bacteria</taxon>
        <taxon>Pseudomonadati</taxon>
        <taxon>Pseudomonadota</taxon>
        <taxon>Gammaproteobacteria</taxon>
        <taxon>Lysobacterales</taxon>
        <taxon>Rhodanobacteraceae</taxon>
        <taxon>Dyella</taxon>
    </lineage>
</organism>
<reference evidence="2 3" key="1">
    <citation type="submission" date="2016-02" db="EMBL/GenBank/DDBJ databases">
        <title>Complete genome sequencing and analysis of ATSB10, Dyella thiooxydans isolated from rhizosphere soil of sunflower (Helianthus annuus L.).</title>
        <authorList>
            <person name="Lee Y."/>
            <person name="Hwangbo K."/>
            <person name="Chung H."/>
            <person name="Yoo J."/>
            <person name="Kim K.Y."/>
            <person name="Sa T.M."/>
            <person name="Um Y."/>
            <person name="Madhaiyan M."/>
        </authorList>
    </citation>
    <scope>NUCLEOTIDE SEQUENCE [LARGE SCALE GENOMIC DNA]</scope>
    <source>
        <strain evidence="2 3">ATSB10</strain>
    </source>
</reference>
<gene>
    <name evidence="2" type="ORF">ATSB10_35140</name>
</gene>
<feature type="transmembrane region" description="Helical" evidence="1">
    <location>
        <begin position="94"/>
        <end position="116"/>
    </location>
</feature>
<evidence type="ECO:0000313" key="2">
    <source>
        <dbReference type="EMBL" id="AND70968.1"/>
    </source>
</evidence>
<sequence length="128" mass="13983">MPYDQSWMGYGFVGGLEAGAISAVAGALLFALFHAIGRRGGWSEARKIGWSYLLGVVLSAGADIGNLFYFNYGRLQSLALLRAKLAEVHDPDNLGTRVFCELVGVGVGIWLAWLAIDWRRRRGRGPAR</sequence>